<comment type="caution">
    <text evidence="2">The sequence shown here is derived from an EMBL/GenBank/DDBJ whole genome shotgun (WGS) entry which is preliminary data.</text>
</comment>
<protein>
    <submittedName>
        <fullName evidence="2">DUF4235 domain-containing protein</fullName>
    </submittedName>
</protein>
<evidence type="ECO:0000313" key="3">
    <source>
        <dbReference type="Proteomes" id="UP000293036"/>
    </source>
</evidence>
<keyword evidence="1" id="KW-0472">Membrane</keyword>
<dbReference type="RefSeq" id="WP_131282109.1">
    <property type="nucleotide sequence ID" value="NZ_JBHSLR010000003.1"/>
</dbReference>
<feature type="transmembrane region" description="Helical" evidence="1">
    <location>
        <begin position="46"/>
        <end position="65"/>
    </location>
</feature>
<proteinExistence type="predicted"/>
<keyword evidence="3" id="KW-1185">Reference proteome</keyword>
<dbReference type="OrthoDB" id="3268522at2"/>
<sequence>MNIGWKLVTLGISAGSGFVAQKIVETVWSKGLGNTVPQGDESDDELPTVQVIVFTAVTAAVNAAVTEILRRKATKAYGKDPNVK</sequence>
<gene>
    <name evidence="2" type="ORF">EZJ44_07810</name>
</gene>
<evidence type="ECO:0000256" key="1">
    <source>
        <dbReference type="SAM" id="Phobius"/>
    </source>
</evidence>
<name>A0A4Q9UYX7_9ACTO</name>
<keyword evidence="1" id="KW-0812">Transmembrane</keyword>
<evidence type="ECO:0000313" key="2">
    <source>
        <dbReference type="EMBL" id="TBW20827.1"/>
    </source>
</evidence>
<organism evidence="2 3">
    <name type="scientific">Arcanobacterium bovis</name>
    <dbReference type="NCBI Taxonomy" id="2529275"/>
    <lineage>
        <taxon>Bacteria</taxon>
        <taxon>Bacillati</taxon>
        <taxon>Actinomycetota</taxon>
        <taxon>Actinomycetes</taxon>
        <taxon>Actinomycetales</taxon>
        <taxon>Actinomycetaceae</taxon>
        <taxon>Arcanobacterium</taxon>
    </lineage>
</organism>
<dbReference type="Proteomes" id="UP000293036">
    <property type="component" value="Unassembled WGS sequence"/>
</dbReference>
<accession>A0A4Q9UYX7</accession>
<dbReference type="EMBL" id="SJDT01000007">
    <property type="protein sequence ID" value="TBW20827.1"/>
    <property type="molecule type" value="Genomic_DNA"/>
</dbReference>
<dbReference type="Pfam" id="PF14019">
    <property type="entry name" value="DUF4235"/>
    <property type="match status" value="1"/>
</dbReference>
<dbReference type="InterPro" id="IPR025329">
    <property type="entry name" value="DUF4235"/>
</dbReference>
<dbReference type="AlphaFoldDB" id="A0A4Q9UYX7"/>
<reference evidence="2 3" key="1">
    <citation type="submission" date="2019-02" db="EMBL/GenBank/DDBJ databases">
        <title>Arcanobacterium bovis sp. nov., isolated from the milk of a cow with mastitis.</title>
        <authorList>
            <person name="Sammra O."/>
            <person name="Foster G."/>
            <person name="Hassan A."/>
            <person name="Alssahen M."/>
            <person name="Laemmler C."/>
            <person name="Borowiak M."/>
            <person name="Malorny B."/>
            <person name="Abdulmawjood A."/>
        </authorList>
    </citation>
    <scope>NUCLEOTIDE SEQUENCE [LARGE SCALE GENOMIC DNA]</scope>
    <source>
        <strain evidence="2 3">C605018/01/1</strain>
    </source>
</reference>
<keyword evidence="1" id="KW-1133">Transmembrane helix</keyword>